<comment type="caution">
    <text evidence="2">The sequence shown here is derived from an EMBL/GenBank/DDBJ whole genome shotgun (WGS) entry which is preliminary data.</text>
</comment>
<gene>
    <name evidence="2" type="ORF">EU508_10825</name>
</gene>
<evidence type="ECO:0000313" key="2">
    <source>
        <dbReference type="EMBL" id="KAA1160227.1"/>
    </source>
</evidence>
<dbReference type="RefSeq" id="WP_149614349.1">
    <property type="nucleotide sequence ID" value="NZ_SEUK01000049.1"/>
</dbReference>
<reference evidence="2 3" key="1">
    <citation type="submission" date="2019-01" db="EMBL/GenBank/DDBJ databases">
        <title>Genome sequences of marine Pseudoalteromonas species.</title>
        <authorList>
            <person name="Boraston A.B."/>
            <person name="Hehemann J.-H."/>
            <person name="Vickers C.J."/>
            <person name="Salama-Alber O."/>
            <person name="Abe K."/>
            <person name="Hettle A.J."/>
        </authorList>
    </citation>
    <scope>NUCLEOTIDE SEQUENCE [LARGE SCALE GENOMIC DNA]</scope>
    <source>
        <strain evidence="2 3">PS42</strain>
    </source>
</reference>
<name>A0AB73BGH2_9GAMM</name>
<organism evidence="2 3">
    <name type="scientific">Pseudoalteromonas fuliginea</name>
    <dbReference type="NCBI Taxonomy" id="1872678"/>
    <lineage>
        <taxon>Bacteria</taxon>
        <taxon>Pseudomonadati</taxon>
        <taxon>Pseudomonadota</taxon>
        <taxon>Gammaproteobacteria</taxon>
        <taxon>Alteromonadales</taxon>
        <taxon>Pseudoalteromonadaceae</taxon>
        <taxon>Pseudoalteromonas</taxon>
    </lineage>
</organism>
<dbReference type="EMBL" id="SEUK01000049">
    <property type="protein sequence ID" value="KAA1160227.1"/>
    <property type="molecule type" value="Genomic_DNA"/>
</dbReference>
<evidence type="ECO:0008006" key="4">
    <source>
        <dbReference type="Google" id="ProtNLM"/>
    </source>
</evidence>
<accession>A0AB73BGH2</accession>
<proteinExistence type="predicted"/>
<dbReference type="Proteomes" id="UP000324162">
    <property type="component" value="Unassembled WGS sequence"/>
</dbReference>
<protein>
    <recommendedName>
        <fullName evidence="4">KfrA N-terminal DNA-binding domain-containing protein</fullName>
    </recommendedName>
</protein>
<dbReference type="AlphaFoldDB" id="A0AB73BGH2"/>
<keyword evidence="1" id="KW-0175">Coiled coil</keyword>
<evidence type="ECO:0000256" key="1">
    <source>
        <dbReference type="SAM" id="Coils"/>
    </source>
</evidence>
<evidence type="ECO:0000313" key="3">
    <source>
        <dbReference type="Proteomes" id="UP000324162"/>
    </source>
</evidence>
<sequence>MNSPASNEDKAKKLAEQIELRLRVLNEKIIGEHTELEIPTSLTKMRNWVCDELGIEKIGSPSSFVTSHKEHGRKVKKIANYLEKLKKQNKPPKKPREQKLTELKAKNKELNESLTNAANQYVQYSQETKRLKEELILSSSKVEGLTEELDETLSELQIARDEIILLRKKLAQYENRKASKVTKVEFGKGGNNAN</sequence>
<feature type="coiled-coil region" evidence="1">
    <location>
        <begin position="100"/>
        <end position="176"/>
    </location>
</feature>